<accession>A0A482Z832</accession>
<sequence length="70" mass="7614">MESLELLLSILGCCAYQPREEPACSSGRWCCQGDTCVVELRPAPGTTALRGNPIDGLYPLFLEYWFGGGT</sequence>
<evidence type="ECO:0000313" key="2">
    <source>
        <dbReference type="EMBL" id="SMD29684.1"/>
    </source>
</evidence>
<feature type="signal peptide" evidence="1">
    <location>
        <begin position="1"/>
        <end position="15"/>
    </location>
</feature>
<dbReference type="EMBL" id="HAGN01000262">
    <property type="protein sequence ID" value="SMD29684.1"/>
    <property type="molecule type" value="Transcribed_RNA"/>
</dbReference>
<name>A0A482Z832_CORTR</name>
<dbReference type="AlphaFoldDB" id="A0A482Z832"/>
<proteinExistence type="predicted"/>
<protein>
    <submittedName>
        <fullName evidence="2">U47-Theraphotoxin-Ct1c_1</fullName>
    </submittedName>
</protein>
<organism evidence="2">
    <name type="scientific">Coremiocnemis tropix</name>
    <name type="common">Australian tarantula spider</name>
    <dbReference type="NCBI Taxonomy" id="1904443"/>
    <lineage>
        <taxon>Eukaryota</taxon>
        <taxon>Metazoa</taxon>
        <taxon>Ecdysozoa</taxon>
        <taxon>Arthropoda</taxon>
        <taxon>Chelicerata</taxon>
        <taxon>Arachnida</taxon>
        <taxon>Araneae</taxon>
        <taxon>Mygalomorphae</taxon>
        <taxon>Avicularoidea</taxon>
        <taxon>Theraphosidae</taxon>
        <taxon>Coremiocnemis</taxon>
    </lineage>
</organism>
<reference evidence="2" key="1">
    <citation type="submission" date="2017-03" db="EMBL/GenBank/DDBJ databases">
        <authorList>
            <person name="QRISCLOUD D."/>
        </authorList>
    </citation>
    <scope>NUCLEOTIDE SEQUENCE</scope>
</reference>
<feature type="chain" id="PRO_5019816090" evidence="1">
    <location>
        <begin position="16"/>
        <end position="70"/>
    </location>
</feature>
<evidence type="ECO:0000256" key="1">
    <source>
        <dbReference type="SAM" id="SignalP"/>
    </source>
</evidence>
<keyword evidence="1" id="KW-0732">Signal</keyword>
<reference evidence="2" key="2">
    <citation type="submission" date="2019-04" db="EMBL/GenBank/DDBJ databases">
        <title>Unravelling the molecular evolution of spider venoms.</title>
        <authorList>
            <person name="Pineda S."/>
        </authorList>
    </citation>
    <scope>NUCLEOTIDE SEQUENCE</scope>
</reference>